<evidence type="ECO:0000313" key="7">
    <source>
        <dbReference type="Proteomes" id="UP001500979"/>
    </source>
</evidence>
<accession>A0ABN3VM69</accession>
<dbReference type="InterPro" id="IPR010998">
    <property type="entry name" value="Integrase_recombinase_N"/>
</dbReference>
<evidence type="ECO:0000259" key="5">
    <source>
        <dbReference type="PROSITE" id="PS51900"/>
    </source>
</evidence>
<name>A0ABN3VM69_9PSEU</name>
<dbReference type="InterPro" id="IPR002104">
    <property type="entry name" value="Integrase_catalytic"/>
</dbReference>
<keyword evidence="2" id="KW-0233">DNA recombination</keyword>
<dbReference type="PANTHER" id="PTHR30349:SF91">
    <property type="entry name" value="INTA PROTEIN"/>
    <property type="match status" value="1"/>
</dbReference>
<reference evidence="6 7" key="1">
    <citation type="journal article" date="2019" name="Int. J. Syst. Evol. Microbiol.">
        <title>The Global Catalogue of Microorganisms (GCM) 10K type strain sequencing project: providing services to taxonomists for standard genome sequencing and annotation.</title>
        <authorList>
            <consortium name="The Broad Institute Genomics Platform"/>
            <consortium name="The Broad Institute Genome Sequencing Center for Infectious Disease"/>
            <person name="Wu L."/>
            <person name="Ma J."/>
        </authorList>
    </citation>
    <scope>NUCLEOTIDE SEQUENCE [LARGE SCALE GENOMIC DNA]</scope>
    <source>
        <strain evidence="6 7">JCM 9383</strain>
    </source>
</reference>
<evidence type="ECO:0000256" key="3">
    <source>
        <dbReference type="PROSITE-ProRule" id="PRU01248"/>
    </source>
</evidence>
<dbReference type="PROSITE" id="PS51900">
    <property type="entry name" value="CB"/>
    <property type="match status" value="1"/>
</dbReference>
<dbReference type="Gene3D" id="1.10.443.10">
    <property type="entry name" value="Intergrase catalytic core"/>
    <property type="match status" value="1"/>
</dbReference>
<dbReference type="Proteomes" id="UP001500979">
    <property type="component" value="Unassembled WGS sequence"/>
</dbReference>
<dbReference type="InterPro" id="IPR050090">
    <property type="entry name" value="Tyrosine_recombinase_XerCD"/>
</dbReference>
<evidence type="ECO:0000259" key="4">
    <source>
        <dbReference type="PROSITE" id="PS51898"/>
    </source>
</evidence>
<dbReference type="Pfam" id="PF00589">
    <property type="entry name" value="Phage_integrase"/>
    <property type="match status" value="1"/>
</dbReference>
<evidence type="ECO:0000256" key="2">
    <source>
        <dbReference type="ARBA" id="ARBA00023172"/>
    </source>
</evidence>
<dbReference type="InterPro" id="IPR013762">
    <property type="entry name" value="Integrase-like_cat_sf"/>
</dbReference>
<dbReference type="RefSeq" id="WP_344686002.1">
    <property type="nucleotide sequence ID" value="NZ_BAAAUX010000035.1"/>
</dbReference>
<feature type="domain" description="Tyr recombinase" evidence="4">
    <location>
        <begin position="179"/>
        <end position="427"/>
    </location>
</feature>
<proteinExistence type="predicted"/>
<dbReference type="CDD" id="cd01189">
    <property type="entry name" value="INT_ICEBs1_C_like"/>
    <property type="match status" value="1"/>
</dbReference>
<comment type="caution">
    <text evidence="6">The sequence shown here is derived from an EMBL/GenBank/DDBJ whole genome shotgun (WGS) entry which is preliminary data.</text>
</comment>
<dbReference type="InterPro" id="IPR011010">
    <property type="entry name" value="DNA_brk_join_enz"/>
</dbReference>
<gene>
    <name evidence="6" type="ORF">GCM10010470_63010</name>
</gene>
<evidence type="ECO:0000313" key="6">
    <source>
        <dbReference type="EMBL" id="GAA2819048.1"/>
    </source>
</evidence>
<dbReference type="EMBL" id="BAAAUX010000035">
    <property type="protein sequence ID" value="GAA2819048.1"/>
    <property type="molecule type" value="Genomic_DNA"/>
</dbReference>
<feature type="domain" description="Core-binding (CB)" evidence="5">
    <location>
        <begin position="73"/>
        <end position="158"/>
    </location>
</feature>
<dbReference type="InterPro" id="IPR044068">
    <property type="entry name" value="CB"/>
</dbReference>
<dbReference type="PANTHER" id="PTHR30349">
    <property type="entry name" value="PHAGE INTEGRASE-RELATED"/>
    <property type="match status" value="1"/>
</dbReference>
<evidence type="ECO:0000256" key="1">
    <source>
        <dbReference type="ARBA" id="ARBA00023125"/>
    </source>
</evidence>
<dbReference type="PROSITE" id="PS51898">
    <property type="entry name" value="TYR_RECOMBINASE"/>
    <property type="match status" value="1"/>
</dbReference>
<keyword evidence="7" id="KW-1185">Reference proteome</keyword>
<dbReference type="SUPFAM" id="SSF56349">
    <property type="entry name" value="DNA breaking-rejoining enzymes"/>
    <property type="match status" value="1"/>
</dbReference>
<sequence>MTEKKTRNANGRSSIYFGKDGYWHGRVTVGTKDDGTPDRRHVQRKDKDQVVEAVGKLEAERDSGNVRKIGESWTVESWLMHWLVNIAPLTTRYKTLRGYQTAVIKHLIPGLGAHKLTKIQHEPERFEKLYMKMIRSGLKPGTAHQVHRTARTAFGEARKRGKIDKNPVEIAKAPKVEEEEVEPLEADDIREVIRVALKRRNGVRFVVGLALGTRQGETLGLHWKRLDRRKRALRIRQALQRHTWRHGCSDPHACGDRYHKTKPCPKGCKRHTRECPPPCPADCTEHARWCPQREGGGLVLVDVKSKAGRRTIGVPDELFNLLLLHEAAQDAERELAGSEWHEGDWMFCQPNGKPIDPRRDLEEWKDILEEAGVREVRLHDARHTAATVLLLLGVDPRLVMEIMGWSTEAMRKRYMHVTEQLRRDVADLVNAYFWKTN</sequence>
<keyword evidence="1 3" id="KW-0238">DNA-binding</keyword>
<dbReference type="Gene3D" id="1.10.150.130">
    <property type="match status" value="1"/>
</dbReference>
<organism evidence="6 7">
    <name type="scientific">Saccharopolyspora taberi</name>
    <dbReference type="NCBI Taxonomy" id="60895"/>
    <lineage>
        <taxon>Bacteria</taxon>
        <taxon>Bacillati</taxon>
        <taxon>Actinomycetota</taxon>
        <taxon>Actinomycetes</taxon>
        <taxon>Pseudonocardiales</taxon>
        <taxon>Pseudonocardiaceae</taxon>
        <taxon>Saccharopolyspora</taxon>
    </lineage>
</organism>
<protein>
    <submittedName>
        <fullName evidence="6">Site-specific integrase</fullName>
    </submittedName>
</protein>